<keyword evidence="1" id="KW-0175">Coiled coil</keyword>
<accession>A0A9P6J1L7</accession>
<feature type="compositionally biased region" description="Low complexity" evidence="2">
    <location>
        <begin position="392"/>
        <end position="407"/>
    </location>
</feature>
<keyword evidence="4" id="KW-1185">Reference proteome</keyword>
<evidence type="ECO:0000313" key="4">
    <source>
        <dbReference type="Proteomes" id="UP000749646"/>
    </source>
</evidence>
<protein>
    <submittedName>
        <fullName evidence="3">Uncharacterized protein</fullName>
    </submittedName>
</protein>
<proteinExistence type="predicted"/>
<feature type="region of interest" description="Disordered" evidence="2">
    <location>
        <begin position="352"/>
        <end position="410"/>
    </location>
</feature>
<feature type="region of interest" description="Disordered" evidence="2">
    <location>
        <begin position="510"/>
        <end position="561"/>
    </location>
</feature>
<dbReference type="EMBL" id="JAAAHW010006759">
    <property type="protein sequence ID" value="KAF9955426.1"/>
    <property type="molecule type" value="Genomic_DNA"/>
</dbReference>
<dbReference type="AlphaFoldDB" id="A0A9P6J1L7"/>
<feature type="non-terminal residue" evidence="3">
    <location>
        <position position="1"/>
    </location>
</feature>
<feature type="coiled-coil region" evidence="1">
    <location>
        <begin position="9"/>
        <end position="36"/>
    </location>
</feature>
<comment type="caution">
    <text evidence="3">The sequence shown here is derived from an EMBL/GenBank/DDBJ whole genome shotgun (WGS) entry which is preliminary data.</text>
</comment>
<feature type="coiled-coil region" evidence="1">
    <location>
        <begin position="322"/>
        <end position="349"/>
    </location>
</feature>
<evidence type="ECO:0000313" key="3">
    <source>
        <dbReference type="EMBL" id="KAF9955426.1"/>
    </source>
</evidence>
<evidence type="ECO:0000256" key="1">
    <source>
        <dbReference type="SAM" id="Coils"/>
    </source>
</evidence>
<feature type="compositionally biased region" description="Polar residues" evidence="2">
    <location>
        <begin position="356"/>
        <end position="391"/>
    </location>
</feature>
<evidence type="ECO:0000256" key="2">
    <source>
        <dbReference type="SAM" id="MobiDB-lite"/>
    </source>
</evidence>
<organism evidence="3 4">
    <name type="scientific">Modicella reniformis</name>
    <dbReference type="NCBI Taxonomy" id="1440133"/>
    <lineage>
        <taxon>Eukaryota</taxon>
        <taxon>Fungi</taxon>
        <taxon>Fungi incertae sedis</taxon>
        <taxon>Mucoromycota</taxon>
        <taxon>Mortierellomycotina</taxon>
        <taxon>Mortierellomycetes</taxon>
        <taxon>Mortierellales</taxon>
        <taxon>Mortierellaceae</taxon>
        <taxon>Modicella</taxon>
    </lineage>
</organism>
<dbReference type="Proteomes" id="UP000749646">
    <property type="component" value="Unassembled WGS sequence"/>
</dbReference>
<reference evidence="3" key="1">
    <citation type="journal article" date="2020" name="Fungal Divers.">
        <title>Resolving the Mortierellaceae phylogeny through synthesis of multi-gene phylogenetics and phylogenomics.</title>
        <authorList>
            <person name="Vandepol N."/>
            <person name="Liber J."/>
            <person name="Desiro A."/>
            <person name="Na H."/>
            <person name="Kennedy M."/>
            <person name="Barry K."/>
            <person name="Grigoriev I.V."/>
            <person name="Miller A.N."/>
            <person name="O'Donnell K."/>
            <person name="Stajich J.E."/>
            <person name="Bonito G."/>
        </authorList>
    </citation>
    <scope>NUCLEOTIDE SEQUENCE</scope>
    <source>
        <strain evidence="3">MES-2147</strain>
    </source>
</reference>
<sequence>CAPGGISALSEIRSKLAEITDQLNKVQNNVGLQNQQGFYETGGNGSYRRIGQNNNSAATATGFSLLQRSASTMVHSSLGNAHSFYPGVDNGTRPHMQRGHSAAVTNRLHIPASGSMNGLASLTSGSGPGSGGKHPKIAGMARLFEDGDNSNHESGAVAIQDSDYDMDPLQNREVVSKLDQLLLLLEFVNTAQCRMMAYQDLEFDRTSKVGESNVDDGRMMAVQEHMEEMDRKMNVQMHLLRRLVTLQGPVSTSPLERSLSTESERLQELVEDVENDKNETDPSISLSAPEGIEAIVRTVPSENDLSLIEVLSKIDLQVIPSVKDQSGRIQEFSDQLSEMKRQLDEQQRRQDYYPLQATSPPKSRVPTTAKLNRTNSIEISTTPQLRSRSPSQTVIQQQQQATTTTLTSPMEIDSPALWRASLRPSNSTGSTASVSIRDRASIPLSSSPSSHNDDLSNIADAQYGYLVTKTSDRIAEMLDRMDAKMTQIIDEQLLRYDSDNKELLAKVHELLDGEDGEGEEKGQGRTAEHKKRQTITAADGSESTPSAVDAAAISKSDLEPL</sequence>
<name>A0A9P6J1L7_9FUNG</name>
<gene>
    <name evidence="3" type="ORF">BGZ65_003399</name>
</gene>